<accession>A0A9J7BUI8</accession>
<name>A0A9J7BUI8_9BACT</name>
<gene>
    <name evidence="2" type="ORF">MOP44_01335</name>
</gene>
<evidence type="ECO:0000259" key="1">
    <source>
        <dbReference type="Pfam" id="PF00582"/>
    </source>
</evidence>
<evidence type="ECO:0000313" key="2">
    <source>
        <dbReference type="EMBL" id="UWZ84590.1"/>
    </source>
</evidence>
<dbReference type="RefSeq" id="WP_260794097.1">
    <property type="nucleotide sequence ID" value="NZ_CP093313.1"/>
</dbReference>
<dbReference type="Proteomes" id="UP001059380">
    <property type="component" value="Chromosome"/>
</dbReference>
<keyword evidence="3" id="KW-1185">Reference proteome</keyword>
<sequence>MSRKLFRKWCSPKTTLVVMRSSDDPAQVLTAIRYAEKSGARLLLAKLSPGSTLTDDSRSADGSCSPWVPGRVSIQSDDGRKTLLAEFLARAFLLTDVTPQHLPAVVRTFDIDRVMVTQSRGNQQVAQFGLEESLVSALSVPVCVIGRSVSLSLSPAPPIRRVLLPVTHSPDLELTFNFALEVARAQHAALSVLHVFDGAESTLAAEQRSPLTVRSWLPVSAARSTSLTGPIEISIRRGNAASEILDFNARKPHDLLVLRSLPGRHHGSFPRSSIVRRLYSEMPCPVLVLGNSIEQPRDQASCAAPDIHHRRTRLRAEPLGMEG</sequence>
<feature type="domain" description="UspA" evidence="1">
    <location>
        <begin position="159"/>
        <end position="289"/>
    </location>
</feature>
<proteinExistence type="predicted"/>
<dbReference type="KEGG" id="orp:MOP44_01335"/>
<dbReference type="CDD" id="cd00293">
    <property type="entry name" value="USP-like"/>
    <property type="match status" value="1"/>
</dbReference>
<dbReference type="InterPro" id="IPR006016">
    <property type="entry name" value="UspA"/>
</dbReference>
<organism evidence="2 3">
    <name type="scientific">Occallatibacter riparius</name>
    <dbReference type="NCBI Taxonomy" id="1002689"/>
    <lineage>
        <taxon>Bacteria</taxon>
        <taxon>Pseudomonadati</taxon>
        <taxon>Acidobacteriota</taxon>
        <taxon>Terriglobia</taxon>
        <taxon>Terriglobales</taxon>
        <taxon>Acidobacteriaceae</taxon>
        <taxon>Occallatibacter</taxon>
    </lineage>
</organism>
<dbReference type="SUPFAM" id="SSF52402">
    <property type="entry name" value="Adenine nucleotide alpha hydrolases-like"/>
    <property type="match status" value="1"/>
</dbReference>
<dbReference type="Gene3D" id="3.40.50.12370">
    <property type="match status" value="1"/>
</dbReference>
<reference evidence="2" key="1">
    <citation type="submission" date="2021-04" db="EMBL/GenBank/DDBJ databases">
        <title>Phylogenetic analysis of Acidobacteriaceae.</title>
        <authorList>
            <person name="Qiu L."/>
            <person name="Zhang Q."/>
        </authorList>
    </citation>
    <scope>NUCLEOTIDE SEQUENCE</scope>
    <source>
        <strain evidence="2">DSM 25168</strain>
    </source>
</reference>
<dbReference type="Pfam" id="PF00582">
    <property type="entry name" value="Usp"/>
    <property type="match status" value="1"/>
</dbReference>
<dbReference type="EMBL" id="CP093313">
    <property type="protein sequence ID" value="UWZ84590.1"/>
    <property type="molecule type" value="Genomic_DNA"/>
</dbReference>
<dbReference type="AlphaFoldDB" id="A0A9J7BUI8"/>
<protein>
    <submittedName>
        <fullName evidence="2">Universal stress protein</fullName>
    </submittedName>
</protein>
<evidence type="ECO:0000313" key="3">
    <source>
        <dbReference type="Proteomes" id="UP001059380"/>
    </source>
</evidence>